<dbReference type="InterPro" id="IPR002550">
    <property type="entry name" value="CNNM"/>
</dbReference>
<gene>
    <name evidence="13" type="ORF">H8Z76_11250</name>
</gene>
<dbReference type="Pfam" id="PF00571">
    <property type="entry name" value="CBS"/>
    <property type="match status" value="2"/>
</dbReference>
<feature type="domain" description="CBS" evidence="11">
    <location>
        <begin position="271"/>
        <end position="328"/>
    </location>
</feature>
<dbReference type="PANTHER" id="PTHR22777:SF17">
    <property type="entry name" value="UPF0053 PROTEIN SLL0260"/>
    <property type="match status" value="1"/>
</dbReference>
<evidence type="ECO:0000256" key="9">
    <source>
        <dbReference type="PROSITE-ProRule" id="PRU01193"/>
    </source>
</evidence>
<evidence type="ECO:0000259" key="12">
    <source>
        <dbReference type="PROSITE" id="PS51846"/>
    </source>
</evidence>
<dbReference type="InterPro" id="IPR005170">
    <property type="entry name" value="Transptr-assoc_dom"/>
</dbReference>
<name>A0ABR7ICA4_9FIRM</name>
<comment type="similarity">
    <text evidence="2">Belongs to the UPF0053 family.</text>
</comment>
<dbReference type="SUPFAM" id="SSF56176">
    <property type="entry name" value="FAD-binding/transporter-associated domain-like"/>
    <property type="match status" value="1"/>
</dbReference>
<evidence type="ECO:0000256" key="8">
    <source>
        <dbReference type="PROSITE-ProRule" id="PRU00703"/>
    </source>
</evidence>
<evidence type="ECO:0000313" key="13">
    <source>
        <dbReference type="EMBL" id="MBC5754583.1"/>
    </source>
</evidence>
<keyword evidence="3 9" id="KW-0812">Transmembrane</keyword>
<evidence type="ECO:0000256" key="4">
    <source>
        <dbReference type="ARBA" id="ARBA00022737"/>
    </source>
</evidence>
<dbReference type="Pfam" id="PF03471">
    <property type="entry name" value="CorC_HlyC"/>
    <property type="match status" value="1"/>
</dbReference>
<comment type="subcellular location">
    <subcellularLocation>
        <location evidence="1">Membrane</location>
        <topology evidence="1">Multi-pass membrane protein</topology>
    </subcellularLocation>
</comment>
<evidence type="ECO:0000256" key="6">
    <source>
        <dbReference type="ARBA" id="ARBA00023122"/>
    </source>
</evidence>
<evidence type="ECO:0000259" key="11">
    <source>
        <dbReference type="PROSITE" id="PS51371"/>
    </source>
</evidence>
<dbReference type="InterPro" id="IPR036318">
    <property type="entry name" value="FAD-bd_PCMH-like_sf"/>
</dbReference>
<dbReference type="SUPFAM" id="SSF54631">
    <property type="entry name" value="CBS-domain pair"/>
    <property type="match status" value="1"/>
</dbReference>
<keyword evidence="6 8" id="KW-0129">CBS domain</keyword>
<feature type="domain" description="CNNM transmembrane" evidence="12">
    <location>
        <begin position="1"/>
        <end position="189"/>
    </location>
</feature>
<dbReference type="PROSITE" id="PS51371">
    <property type="entry name" value="CBS"/>
    <property type="match status" value="2"/>
</dbReference>
<keyword evidence="4" id="KW-0677">Repeat</keyword>
<dbReference type="PANTHER" id="PTHR22777">
    <property type="entry name" value="HEMOLYSIN-RELATED"/>
    <property type="match status" value="1"/>
</dbReference>
<dbReference type="Proteomes" id="UP000621540">
    <property type="component" value="Unassembled WGS sequence"/>
</dbReference>
<dbReference type="CDD" id="cd04590">
    <property type="entry name" value="CBS_pair_CorC_HlyC_assoc"/>
    <property type="match status" value="1"/>
</dbReference>
<evidence type="ECO:0000256" key="7">
    <source>
        <dbReference type="ARBA" id="ARBA00023136"/>
    </source>
</evidence>
<dbReference type="RefSeq" id="WP_186982535.1">
    <property type="nucleotide sequence ID" value="NZ_JACOQH010000008.1"/>
</dbReference>
<dbReference type="InterPro" id="IPR016169">
    <property type="entry name" value="FAD-bd_PCMH_sub2"/>
</dbReference>
<evidence type="ECO:0000256" key="10">
    <source>
        <dbReference type="SAM" id="Phobius"/>
    </source>
</evidence>
<protein>
    <submittedName>
        <fullName evidence="13">HlyC/CorC family transporter</fullName>
    </submittedName>
</protein>
<keyword evidence="5 9" id="KW-1133">Transmembrane helix</keyword>
<dbReference type="Gene3D" id="3.10.580.10">
    <property type="entry name" value="CBS-domain"/>
    <property type="match status" value="1"/>
</dbReference>
<sequence length="425" mass="47363">MQTTEIIQLICLIILLLLSGFFSSAETSLTTVNRIRMRTLADEGNKRAARVLAVTDNSSKMLSAVLIGNNIVNLSASSISTSLALKLFGSVGVGIATGILTLLILIFGEISPKNLATLYADKLAMAYSGVIAFLMTILTPVIYIVNALSFLLLKLFRIDPNSAAKQMTEKELRTIVDVGHENGIIESEEHEIINNVFDFNDAQAKEIMVPRIDMTMVAVNCSYDDLLAIFRECQYTRLPVYEDTTDNVVGILNIKDLLLLTDTSQFSIRALMREPFFTYEHKNTAELFHEMKKNSINIAIVLDEYGTTVGLITLEDLIEEIVGDIRDEYDANEEADLTKISKHEYLVSGSMNLDDLCETLDLPFSSEDYDTVGGYVIGLLDHFPKEGEVITTKDGFTFFVKKMDKNRVEKILLTMPEKSEQTADL</sequence>
<organism evidence="13 14">
    <name type="scientific">Roseburia yibonii</name>
    <dbReference type="NCBI Taxonomy" id="2763063"/>
    <lineage>
        <taxon>Bacteria</taxon>
        <taxon>Bacillati</taxon>
        <taxon>Bacillota</taxon>
        <taxon>Clostridia</taxon>
        <taxon>Lachnospirales</taxon>
        <taxon>Lachnospiraceae</taxon>
        <taxon>Roseburia</taxon>
    </lineage>
</organism>
<keyword evidence="14" id="KW-1185">Reference proteome</keyword>
<feature type="transmembrane region" description="Helical" evidence="10">
    <location>
        <begin position="127"/>
        <end position="153"/>
    </location>
</feature>
<dbReference type="InterPro" id="IPR044751">
    <property type="entry name" value="Ion_transp-like_CBS"/>
</dbReference>
<feature type="transmembrane region" description="Helical" evidence="10">
    <location>
        <begin position="6"/>
        <end position="29"/>
    </location>
</feature>
<feature type="transmembrane region" description="Helical" evidence="10">
    <location>
        <begin position="87"/>
        <end position="107"/>
    </location>
</feature>
<evidence type="ECO:0000256" key="2">
    <source>
        <dbReference type="ARBA" id="ARBA00006337"/>
    </source>
</evidence>
<dbReference type="SMART" id="SM01091">
    <property type="entry name" value="CorC_HlyC"/>
    <property type="match status" value="1"/>
</dbReference>
<dbReference type="InterPro" id="IPR046342">
    <property type="entry name" value="CBS_dom_sf"/>
</dbReference>
<keyword evidence="7 9" id="KW-0472">Membrane</keyword>
<dbReference type="InterPro" id="IPR000644">
    <property type="entry name" value="CBS_dom"/>
</dbReference>
<proteinExistence type="inferred from homology"/>
<evidence type="ECO:0000256" key="5">
    <source>
        <dbReference type="ARBA" id="ARBA00022989"/>
    </source>
</evidence>
<reference evidence="13 14" key="1">
    <citation type="submission" date="2020-08" db="EMBL/GenBank/DDBJ databases">
        <title>Genome public.</title>
        <authorList>
            <person name="Liu C."/>
            <person name="Sun Q."/>
        </authorList>
    </citation>
    <scope>NUCLEOTIDE SEQUENCE [LARGE SCALE GENOMIC DNA]</scope>
    <source>
        <strain evidence="13 14">BX0805</strain>
    </source>
</reference>
<dbReference type="Pfam" id="PF01595">
    <property type="entry name" value="CNNM"/>
    <property type="match status" value="1"/>
</dbReference>
<evidence type="ECO:0000313" key="14">
    <source>
        <dbReference type="Proteomes" id="UP000621540"/>
    </source>
</evidence>
<evidence type="ECO:0000256" key="1">
    <source>
        <dbReference type="ARBA" id="ARBA00004141"/>
    </source>
</evidence>
<dbReference type="Gene3D" id="3.30.465.10">
    <property type="match status" value="1"/>
</dbReference>
<feature type="domain" description="CBS" evidence="11">
    <location>
        <begin position="208"/>
        <end position="268"/>
    </location>
</feature>
<comment type="caution">
    <text evidence="13">The sequence shown here is derived from an EMBL/GenBank/DDBJ whole genome shotgun (WGS) entry which is preliminary data.</text>
</comment>
<dbReference type="EMBL" id="JACOQH010000008">
    <property type="protein sequence ID" value="MBC5754583.1"/>
    <property type="molecule type" value="Genomic_DNA"/>
</dbReference>
<dbReference type="PROSITE" id="PS51846">
    <property type="entry name" value="CNNM"/>
    <property type="match status" value="1"/>
</dbReference>
<accession>A0ABR7ICA4</accession>
<evidence type="ECO:0000256" key="3">
    <source>
        <dbReference type="ARBA" id="ARBA00022692"/>
    </source>
</evidence>